<keyword evidence="1" id="KW-0175">Coiled coil</keyword>
<evidence type="ECO:0000313" key="4">
    <source>
        <dbReference type="Proteomes" id="UP001213000"/>
    </source>
</evidence>
<evidence type="ECO:0000256" key="2">
    <source>
        <dbReference type="SAM" id="MobiDB-lite"/>
    </source>
</evidence>
<protein>
    <submittedName>
        <fullName evidence="3">Uncharacterized protein</fullName>
    </submittedName>
</protein>
<organism evidence="3 4">
    <name type="scientific">Leucocoprinus birnbaumii</name>
    <dbReference type="NCBI Taxonomy" id="56174"/>
    <lineage>
        <taxon>Eukaryota</taxon>
        <taxon>Fungi</taxon>
        <taxon>Dikarya</taxon>
        <taxon>Basidiomycota</taxon>
        <taxon>Agaricomycotina</taxon>
        <taxon>Agaricomycetes</taxon>
        <taxon>Agaricomycetidae</taxon>
        <taxon>Agaricales</taxon>
        <taxon>Agaricineae</taxon>
        <taxon>Agaricaceae</taxon>
        <taxon>Leucocoprinus</taxon>
    </lineage>
</organism>
<evidence type="ECO:0000313" key="3">
    <source>
        <dbReference type="EMBL" id="KAJ3561779.1"/>
    </source>
</evidence>
<comment type="caution">
    <text evidence="3">The sequence shown here is derived from an EMBL/GenBank/DDBJ whole genome shotgun (WGS) entry which is preliminary data.</text>
</comment>
<sequence length="427" mass="45398">MPRSSQSAPQVPAKKSKRRRCLRCKGRPFLTECAHSARGKRAAEEAATGSNLPAGTHLQAQVEVATGFSMQVFNQRLSPVVEVRPGGIGAITLDGLPEVYGPMHAYGPTEGSAGTQFHFPPQGSSNNDAFRNAVANVELAGSPGTLSGGAFAPAPAFSGGTPFLTTPQTATEPPVAASTLPPSSSESAPGQALTAAVSTNDSAVLESAGEPGFFPETASAPTANPQELESDDDESDGEPAQGEDQGPSTSNGHGFVEGAMKGNFPYSIRRTKALRKPAATSSIASRRFRRVMKTIVRLGEGVSGETGCWLYIAGQHTTATTPFIHYVSPRLREEALPEVRVLHTNFSRTFSGLINSRRREAAELAMELDDAKEKLDQSQKLAKEKEEKIHKQNALIAQQQALITQLQEQAMCYEGAALHSNSLNQYL</sequence>
<proteinExistence type="predicted"/>
<feature type="region of interest" description="Disordered" evidence="2">
    <location>
        <begin position="159"/>
        <end position="258"/>
    </location>
</feature>
<reference evidence="3" key="1">
    <citation type="submission" date="2022-07" db="EMBL/GenBank/DDBJ databases">
        <title>Genome Sequence of Leucocoprinus birnbaumii.</title>
        <authorList>
            <person name="Buettner E."/>
        </authorList>
    </citation>
    <scope>NUCLEOTIDE SEQUENCE</scope>
    <source>
        <strain evidence="3">VT141</strain>
    </source>
</reference>
<dbReference type="EMBL" id="JANIEX010000954">
    <property type="protein sequence ID" value="KAJ3561779.1"/>
    <property type="molecule type" value="Genomic_DNA"/>
</dbReference>
<evidence type="ECO:0000256" key="1">
    <source>
        <dbReference type="SAM" id="Coils"/>
    </source>
</evidence>
<keyword evidence="4" id="KW-1185">Reference proteome</keyword>
<feature type="coiled-coil region" evidence="1">
    <location>
        <begin position="354"/>
        <end position="409"/>
    </location>
</feature>
<dbReference type="Proteomes" id="UP001213000">
    <property type="component" value="Unassembled WGS sequence"/>
</dbReference>
<gene>
    <name evidence="3" type="ORF">NP233_g9985</name>
</gene>
<feature type="compositionally biased region" description="Acidic residues" evidence="2">
    <location>
        <begin position="228"/>
        <end position="237"/>
    </location>
</feature>
<dbReference type="AlphaFoldDB" id="A0AAD5YLR4"/>
<accession>A0AAD5YLR4</accession>
<name>A0AAD5YLR4_9AGAR</name>